<dbReference type="InterPro" id="IPR013328">
    <property type="entry name" value="6PGD_dom2"/>
</dbReference>
<dbReference type="PANTHER" id="PTHR48075">
    <property type="entry name" value="3-HYDROXYACYL-COA DEHYDROGENASE FAMILY PROTEIN"/>
    <property type="match status" value="1"/>
</dbReference>
<sequence>MSIQRVGILGSGIMGSGIAEVAAKAGFEVVLRSRQQATADAMVASLEKSLARQVERNKIDQDESDALRARVSATDHLGALVDCDLVIESVVEDLEIKRALFAELDSICKPEAILATNTSTLPVIEMAMATHRPEKVLGVHFFNPAPAMSLVEIIAPLTASAETVAEAKSFAEACGKNAVEVTDRAGFIVNALLFPYLNNAVRMLEAGTASAEDIDTAMKGGCNFPMGPLALLDLVGLDTSVSILDALYTEFRDPNYAAVPVLRRMVSAGQLGRKSGQGFYDYSKKA</sequence>
<dbReference type="Gene3D" id="1.10.1040.10">
    <property type="entry name" value="N-(1-d-carboxylethyl)-l-norvaline Dehydrogenase, domain 2"/>
    <property type="match status" value="1"/>
</dbReference>
<dbReference type="GO" id="GO:0006635">
    <property type="term" value="P:fatty acid beta-oxidation"/>
    <property type="evidence" value="ECO:0007669"/>
    <property type="project" value="TreeGrafter"/>
</dbReference>
<organism evidence="6">
    <name type="scientific">freshwater metagenome</name>
    <dbReference type="NCBI Taxonomy" id="449393"/>
    <lineage>
        <taxon>unclassified sequences</taxon>
        <taxon>metagenomes</taxon>
        <taxon>ecological metagenomes</taxon>
    </lineage>
</organism>
<evidence type="ECO:0000313" key="5">
    <source>
        <dbReference type="EMBL" id="CAB4735176.1"/>
    </source>
</evidence>
<evidence type="ECO:0000259" key="3">
    <source>
        <dbReference type="Pfam" id="PF02737"/>
    </source>
</evidence>
<dbReference type="GO" id="GO:0008691">
    <property type="term" value="F:3-hydroxybutyryl-CoA dehydrogenase activity"/>
    <property type="evidence" value="ECO:0007669"/>
    <property type="project" value="TreeGrafter"/>
</dbReference>
<reference evidence="6" key="1">
    <citation type="submission" date="2020-05" db="EMBL/GenBank/DDBJ databases">
        <authorList>
            <person name="Chiriac C."/>
            <person name="Salcher M."/>
            <person name="Ghai R."/>
            <person name="Kavagutti S V."/>
        </authorList>
    </citation>
    <scope>NUCLEOTIDE SEQUENCE</scope>
</reference>
<feature type="domain" description="3-hydroxyacyl-CoA dehydrogenase NAD binding" evidence="3">
    <location>
        <begin position="6"/>
        <end position="183"/>
    </location>
</feature>
<dbReference type="AlphaFoldDB" id="A0A6J7GY69"/>
<dbReference type="EMBL" id="CAEZYU010000020">
    <property type="protein sequence ID" value="CAB4735176.1"/>
    <property type="molecule type" value="Genomic_DNA"/>
</dbReference>
<dbReference type="NCBIfam" id="NF005875">
    <property type="entry name" value="PRK07819.1"/>
    <property type="match status" value="1"/>
</dbReference>
<dbReference type="EMBL" id="CAEZSF010000046">
    <property type="protein sequence ID" value="CAB4534849.1"/>
    <property type="molecule type" value="Genomic_DNA"/>
</dbReference>
<dbReference type="SUPFAM" id="SSF51735">
    <property type="entry name" value="NAD(P)-binding Rossmann-fold domains"/>
    <property type="match status" value="1"/>
</dbReference>
<evidence type="ECO:0000313" key="6">
    <source>
        <dbReference type="EMBL" id="CAB4908469.1"/>
    </source>
</evidence>
<dbReference type="Gene3D" id="3.40.50.720">
    <property type="entry name" value="NAD(P)-binding Rossmann-like Domain"/>
    <property type="match status" value="1"/>
</dbReference>
<protein>
    <submittedName>
        <fullName evidence="6">Unannotated protein</fullName>
    </submittedName>
</protein>
<dbReference type="PANTHER" id="PTHR48075:SF9">
    <property type="entry name" value="3-HYDROXYBUTYRYL-COA DEHYDROGENASE"/>
    <property type="match status" value="1"/>
</dbReference>
<dbReference type="FunFam" id="3.40.50.720:FF:000009">
    <property type="entry name" value="Fatty oxidation complex, alpha subunit"/>
    <property type="match status" value="1"/>
</dbReference>
<feature type="domain" description="3-hydroxyacyl-CoA dehydrogenase C-terminal" evidence="2">
    <location>
        <begin position="186"/>
        <end position="282"/>
    </location>
</feature>
<dbReference type="SUPFAM" id="SSF48179">
    <property type="entry name" value="6-phosphogluconate dehydrogenase C-terminal domain-like"/>
    <property type="match status" value="1"/>
</dbReference>
<proteinExistence type="predicted"/>
<dbReference type="GO" id="GO:0070403">
    <property type="term" value="F:NAD+ binding"/>
    <property type="evidence" value="ECO:0007669"/>
    <property type="project" value="InterPro"/>
</dbReference>
<dbReference type="Pfam" id="PF02737">
    <property type="entry name" value="3HCDH_N"/>
    <property type="match status" value="1"/>
</dbReference>
<gene>
    <name evidence="4" type="ORF">UFOPK1358_00664</name>
    <name evidence="5" type="ORF">UFOPK2766_00627</name>
    <name evidence="6" type="ORF">UFOPK3519_01255</name>
</gene>
<dbReference type="Pfam" id="PF00725">
    <property type="entry name" value="3HCDH"/>
    <property type="match status" value="1"/>
</dbReference>
<evidence type="ECO:0000256" key="1">
    <source>
        <dbReference type="ARBA" id="ARBA00023002"/>
    </source>
</evidence>
<evidence type="ECO:0000313" key="4">
    <source>
        <dbReference type="EMBL" id="CAB4534849.1"/>
    </source>
</evidence>
<name>A0A6J7GY69_9ZZZZ</name>
<keyword evidence="1" id="KW-0560">Oxidoreductase</keyword>
<dbReference type="InterPro" id="IPR008927">
    <property type="entry name" value="6-PGluconate_DH-like_C_sf"/>
</dbReference>
<evidence type="ECO:0000259" key="2">
    <source>
        <dbReference type="Pfam" id="PF00725"/>
    </source>
</evidence>
<dbReference type="InterPro" id="IPR022694">
    <property type="entry name" value="3-OHacyl-CoA_DH"/>
</dbReference>
<dbReference type="PIRSF" id="PIRSF000105">
    <property type="entry name" value="HCDH"/>
    <property type="match status" value="1"/>
</dbReference>
<dbReference type="InterPro" id="IPR006176">
    <property type="entry name" value="3-OHacyl-CoA_DH_NAD-bd"/>
</dbReference>
<dbReference type="InterPro" id="IPR036291">
    <property type="entry name" value="NAD(P)-bd_dom_sf"/>
</dbReference>
<dbReference type="EMBL" id="CAFBMG010000106">
    <property type="protein sequence ID" value="CAB4908469.1"/>
    <property type="molecule type" value="Genomic_DNA"/>
</dbReference>
<dbReference type="InterPro" id="IPR006108">
    <property type="entry name" value="3HC_DH_C"/>
</dbReference>
<accession>A0A6J7GY69</accession>